<dbReference type="EMBL" id="LAZR01000107">
    <property type="protein sequence ID" value="KKN90851.1"/>
    <property type="molecule type" value="Genomic_DNA"/>
</dbReference>
<name>A0A0F9WWU8_9ZZZZ</name>
<gene>
    <name evidence="1" type="ORF">LCGC14_0224340</name>
</gene>
<protein>
    <submittedName>
        <fullName evidence="1">Uncharacterized protein</fullName>
    </submittedName>
</protein>
<sequence length="74" mass="8758">MSDDDTRIWIKVGNKHKTDLVYWYNRMCTPCSNSNWDGTCLYGKEEECLENLIKNIPIVFKIISEMFEKNGQHI</sequence>
<dbReference type="AlphaFoldDB" id="A0A0F9WWU8"/>
<comment type="caution">
    <text evidence="1">The sequence shown here is derived from an EMBL/GenBank/DDBJ whole genome shotgun (WGS) entry which is preliminary data.</text>
</comment>
<organism evidence="1">
    <name type="scientific">marine sediment metagenome</name>
    <dbReference type="NCBI Taxonomy" id="412755"/>
    <lineage>
        <taxon>unclassified sequences</taxon>
        <taxon>metagenomes</taxon>
        <taxon>ecological metagenomes</taxon>
    </lineage>
</organism>
<proteinExistence type="predicted"/>
<reference evidence="1" key="1">
    <citation type="journal article" date="2015" name="Nature">
        <title>Complex archaea that bridge the gap between prokaryotes and eukaryotes.</title>
        <authorList>
            <person name="Spang A."/>
            <person name="Saw J.H."/>
            <person name="Jorgensen S.L."/>
            <person name="Zaremba-Niedzwiedzka K."/>
            <person name="Martijn J."/>
            <person name="Lind A.E."/>
            <person name="van Eijk R."/>
            <person name="Schleper C."/>
            <person name="Guy L."/>
            <person name="Ettema T.J."/>
        </authorList>
    </citation>
    <scope>NUCLEOTIDE SEQUENCE</scope>
</reference>
<evidence type="ECO:0000313" key="1">
    <source>
        <dbReference type="EMBL" id="KKN90851.1"/>
    </source>
</evidence>
<accession>A0A0F9WWU8</accession>